<gene>
    <name evidence="1" type="ORF">RF11_09965</name>
</gene>
<dbReference type="Proteomes" id="UP000031668">
    <property type="component" value="Unassembled WGS sequence"/>
</dbReference>
<accession>A0A0C2NA07</accession>
<reference evidence="1 2" key="1">
    <citation type="journal article" date="2014" name="Genome Biol. Evol.">
        <title>The genome of the myxosporean Thelohanellus kitauei shows adaptations to nutrient acquisition within its fish host.</title>
        <authorList>
            <person name="Yang Y."/>
            <person name="Xiong J."/>
            <person name="Zhou Z."/>
            <person name="Huo F."/>
            <person name="Miao W."/>
            <person name="Ran C."/>
            <person name="Liu Y."/>
            <person name="Zhang J."/>
            <person name="Feng J."/>
            <person name="Wang M."/>
            <person name="Wang M."/>
            <person name="Wang L."/>
            <person name="Yao B."/>
        </authorList>
    </citation>
    <scope>NUCLEOTIDE SEQUENCE [LARGE SCALE GENOMIC DNA]</scope>
    <source>
        <strain evidence="1">Wuqing</strain>
    </source>
</reference>
<comment type="caution">
    <text evidence="1">The sequence shown here is derived from an EMBL/GenBank/DDBJ whole genome shotgun (WGS) entry which is preliminary data.</text>
</comment>
<dbReference type="AlphaFoldDB" id="A0A0C2NA07"/>
<evidence type="ECO:0000313" key="1">
    <source>
        <dbReference type="EMBL" id="KII70742.1"/>
    </source>
</evidence>
<proteinExistence type="predicted"/>
<sequence length="174" mass="19804">MSIKIHRNGSASEFIDFVLNIPCFVNVKEHFPKEYIAIFEAKYYDMDSARQAFVVSFDAGITWKNTPFPNFMPVRNVVEFIIRPGISLNIEMAAIKDVKLTISEKNGIRCAQTPARYFGPLRRFLAIAVYVIFTGKFVHNIVDSIIIRITSFASWIHIRTSVKLLTIANMPAAQ</sequence>
<keyword evidence="2" id="KW-1185">Reference proteome</keyword>
<protein>
    <submittedName>
        <fullName evidence="1">Uncharacterized protein</fullName>
    </submittedName>
</protein>
<organism evidence="1 2">
    <name type="scientific">Thelohanellus kitauei</name>
    <name type="common">Myxosporean</name>
    <dbReference type="NCBI Taxonomy" id="669202"/>
    <lineage>
        <taxon>Eukaryota</taxon>
        <taxon>Metazoa</taxon>
        <taxon>Cnidaria</taxon>
        <taxon>Myxozoa</taxon>
        <taxon>Myxosporea</taxon>
        <taxon>Bivalvulida</taxon>
        <taxon>Platysporina</taxon>
        <taxon>Myxobolidae</taxon>
        <taxon>Thelohanellus</taxon>
    </lineage>
</organism>
<name>A0A0C2NA07_THEKT</name>
<dbReference type="OrthoDB" id="443634at2759"/>
<evidence type="ECO:0000313" key="2">
    <source>
        <dbReference type="Proteomes" id="UP000031668"/>
    </source>
</evidence>
<dbReference type="EMBL" id="JWZT01001975">
    <property type="protein sequence ID" value="KII70742.1"/>
    <property type="molecule type" value="Genomic_DNA"/>
</dbReference>